<organism evidence="1 2">
    <name type="scientific">Mesorhizobium plurifarium</name>
    <dbReference type="NCBI Taxonomy" id="69974"/>
    <lineage>
        <taxon>Bacteria</taxon>
        <taxon>Pseudomonadati</taxon>
        <taxon>Pseudomonadota</taxon>
        <taxon>Alphaproteobacteria</taxon>
        <taxon>Hyphomicrobiales</taxon>
        <taxon>Phyllobacteriaceae</taxon>
        <taxon>Mesorhizobium</taxon>
    </lineage>
</organism>
<dbReference type="EMBL" id="CCND01000045">
    <property type="protein sequence ID" value="CDX62200.1"/>
    <property type="molecule type" value="Genomic_DNA"/>
</dbReference>
<evidence type="ECO:0000313" key="2">
    <source>
        <dbReference type="Proteomes" id="UP000182888"/>
    </source>
</evidence>
<sequence length="260" mass="29641">MQTAASPAARRLWRELNSHATWRQCAWARTGALPENPLDLVQRPCFVRLSAIPDEQCDGADGEQSREQLMPSASVDVMEPARGHGKCRQKDGKIPKRRDGFVSHKDIDYTHKNGNDDNEEVGIPEFRAAGPAGKVHVISEKACNRFTEVHRRRRVSETIDAGWRRPQDKQQWQADNDQNYKPMPYRETAHDFPPNSAIFQAIDILPALPESITDCIRMSICTAKSFREVALVPQHSDFELQACRARLSTSVWGSQRKRWR</sequence>
<dbReference type="Proteomes" id="UP000182888">
    <property type="component" value="Unassembled WGS sequence"/>
</dbReference>
<accession>A0A0K2W6D7</accession>
<gene>
    <name evidence="1" type="ORF">MPL1032_50245</name>
</gene>
<evidence type="ECO:0000313" key="1">
    <source>
        <dbReference type="EMBL" id="CDX62200.1"/>
    </source>
</evidence>
<dbReference type="AlphaFoldDB" id="A0A0K2W6D7"/>
<proteinExistence type="predicted"/>
<protein>
    <submittedName>
        <fullName evidence="1">Uncharacterized protein</fullName>
    </submittedName>
</protein>
<name>A0A0K2W6D7_MESPL</name>
<reference evidence="2" key="1">
    <citation type="submission" date="2014-08" db="EMBL/GenBank/DDBJ databases">
        <authorList>
            <person name="Edwards T."/>
        </authorList>
    </citation>
    <scope>NUCLEOTIDE SEQUENCE [LARGE SCALE GENOMIC DNA]</scope>
</reference>